<proteinExistence type="predicted"/>
<reference evidence="1" key="1">
    <citation type="submission" date="2019-03" db="EMBL/GenBank/DDBJ databases">
        <authorList>
            <person name="Hao L."/>
        </authorList>
    </citation>
    <scope>NUCLEOTIDE SEQUENCE</scope>
</reference>
<sequence length="43" mass="5084">MEIYFPMNSLINTSIHKESLRVLIDLQKSMERQAVSMRMGRKT</sequence>
<dbReference type="EMBL" id="CAADRM010000071">
    <property type="protein sequence ID" value="VFU13184.1"/>
    <property type="molecule type" value="Genomic_DNA"/>
</dbReference>
<name>A0A485LXZ9_9ZZZZ</name>
<dbReference type="AlphaFoldDB" id="A0A485LXZ9"/>
<evidence type="ECO:0000313" key="1">
    <source>
        <dbReference type="EMBL" id="VFU13184.1"/>
    </source>
</evidence>
<organism evidence="1">
    <name type="scientific">anaerobic digester metagenome</name>
    <dbReference type="NCBI Taxonomy" id="1263854"/>
    <lineage>
        <taxon>unclassified sequences</taxon>
        <taxon>metagenomes</taxon>
        <taxon>ecological metagenomes</taxon>
    </lineage>
</organism>
<protein>
    <submittedName>
        <fullName evidence="1">Uncharacterized protein</fullName>
    </submittedName>
</protein>
<accession>A0A485LXZ9</accession>
<gene>
    <name evidence="1" type="ORF">SCFA_1620002</name>
</gene>